<dbReference type="PRINTS" id="PR00111">
    <property type="entry name" value="ABHYDROLASE"/>
</dbReference>
<proteinExistence type="predicted"/>
<dbReference type="PANTHER" id="PTHR43194">
    <property type="entry name" value="HYDROLASE ALPHA/BETA FOLD FAMILY"/>
    <property type="match status" value="1"/>
</dbReference>
<keyword evidence="3" id="KW-1185">Reference proteome</keyword>
<dbReference type="EMBL" id="BAABCX010000001">
    <property type="protein sequence ID" value="GAA3535976.1"/>
    <property type="molecule type" value="Genomic_DNA"/>
</dbReference>
<feature type="domain" description="AB hydrolase-1" evidence="1">
    <location>
        <begin position="7"/>
        <end position="236"/>
    </location>
</feature>
<dbReference type="GO" id="GO:0016787">
    <property type="term" value="F:hydrolase activity"/>
    <property type="evidence" value="ECO:0007669"/>
    <property type="project" value="UniProtKB-KW"/>
</dbReference>
<dbReference type="InterPro" id="IPR050228">
    <property type="entry name" value="Carboxylesterase_BioH"/>
</dbReference>
<dbReference type="PANTHER" id="PTHR43194:SF5">
    <property type="entry name" value="PIMELOYL-[ACYL-CARRIER PROTEIN] METHYL ESTER ESTERASE"/>
    <property type="match status" value="1"/>
</dbReference>
<dbReference type="Pfam" id="PF12697">
    <property type="entry name" value="Abhydrolase_6"/>
    <property type="match status" value="1"/>
</dbReference>
<dbReference type="RefSeq" id="WP_344956300.1">
    <property type="nucleotide sequence ID" value="NZ_BAABCX010000001.1"/>
</dbReference>
<protein>
    <submittedName>
        <fullName evidence="2">Alpha/beta hydrolase</fullName>
    </submittedName>
</protein>
<keyword evidence="2" id="KW-0378">Hydrolase</keyword>
<sequence>MGTSWILLRGLMREQRHWEGFPERFQRHFPNERVLLADLPGFGSEYHRQSPSRIQDMTDWLRQRWQAERAKGPLRLLALSLGGMVAVDWASRYPAELSAVVLMNSSLAGVSPFYHRLRPQVYWRLLKWCLWQRDPLLQEAAILQLTSRFFADDVAILARWAAYARELPSRRRNTLCQLLAALRYRPVPTRPEIPMLVLNGLGDELVNPRCSQAIADHWQLPLRRHPRAGHDLPLDATVWVCEQVRAWIEQGSQDSDD</sequence>
<dbReference type="InterPro" id="IPR000073">
    <property type="entry name" value="AB_hydrolase_1"/>
</dbReference>
<name>A0ABP6VKV8_9GAMM</name>
<dbReference type="SUPFAM" id="SSF53474">
    <property type="entry name" value="alpha/beta-Hydrolases"/>
    <property type="match status" value="1"/>
</dbReference>
<gene>
    <name evidence="2" type="ORF">GCM10022394_14480</name>
</gene>
<evidence type="ECO:0000313" key="3">
    <source>
        <dbReference type="Proteomes" id="UP001500795"/>
    </source>
</evidence>
<accession>A0ABP6VKV8</accession>
<dbReference type="Gene3D" id="3.40.50.1820">
    <property type="entry name" value="alpha/beta hydrolase"/>
    <property type="match status" value="1"/>
</dbReference>
<comment type="caution">
    <text evidence="2">The sequence shown here is derived from an EMBL/GenBank/DDBJ whole genome shotgun (WGS) entry which is preliminary data.</text>
</comment>
<dbReference type="InterPro" id="IPR029058">
    <property type="entry name" value="AB_hydrolase_fold"/>
</dbReference>
<reference evidence="3" key="1">
    <citation type="journal article" date="2019" name="Int. J. Syst. Evol. Microbiol.">
        <title>The Global Catalogue of Microorganisms (GCM) 10K type strain sequencing project: providing services to taxonomists for standard genome sequencing and annotation.</title>
        <authorList>
            <consortium name="The Broad Institute Genomics Platform"/>
            <consortium name="The Broad Institute Genome Sequencing Center for Infectious Disease"/>
            <person name="Wu L."/>
            <person name="Ma J."/>
        </authorList>
    </citation>
    <scope>NUCLEOTIDE SEQUENCE [LARGE SCALE GENOMIC DNA]</scope>
    <source>
        <strain evidence="3">JCM 17110</strain>
    </source>
</reference>
<dbReference type="Proteomes" id="UP001500795">
    <property type="component" value="Unassembled WGS sequence"/>
</dbReference>
<organism evidence="2 3">
    <name type="scientific">Zobellella aerophila</name>
    <dbReference type="NCBI Taxonomy" id="870480"/>
    <lineage>
        <taxon>Bacteria</taxon>
        <taxon>Pseudomonadati</taxon>
        <taxon>Pseudomonadota</taxon>
        <taxon>Gammaproteobacteria</taxon>
        <taxon>Aeromonadales</taxon>
        <taxon>Aeromonadaceae</taxon>
        <taxon>Zobellella</taxon>
    </lineage>
</organism>
<evidence type="ECO:0000259" key="1">
    <source>
        <dbReference type="Pfam" id="PF12697"/>
    </source>
</evidence>
<evidence type="ECO:0000313" key="2">
    <source>
        <dbReference type="EMBL" id="GAA3535976.1"/>
    </source>
</evidence>